<keyword evidence="2" id="KW-1185">Reference proteome</keyword>
<dbReference type="Proteomes" id="UP000663760">
    <property type="component" value="Chromosome 14"/>
</dbReference>
<dbReference type="EMBL" id="LR746277">
    <property type="protein sequence ID" value="CAA7407694.1"/>
    <property type="molecule type" value="Genomic_DNA"/>
</dbReference>
<evidence type="ECO:0000313" key="1">
    <source>
        <dbReference type="EMBL" id="CAA7407694.1"/>
    </source>
</evidence>
<name>A0A7I8LEI6_SPIIN</name>
<organism evidence="1 2">
    <name type="scientific">Spirodela intermedia</name>
    <name type="common">Intermediate duckweed</name>
    <dbReference type="NCBI Taxonomy" id="51605"/>
    <lineage>
        <taxon>Eukaryota</taxon>
        <taxon>Viridiplantae</taxon>
        <taxon>Streptophyta</taxon>
        <taxon>Embryophyta</taxon>
        <taxon>Tracheophyta</taxon>
        <taxon>Spermatophyta</taxon>
        <taxon>Magnoliopsida</taxon>
        <taxon>Liliopsida</taxon>
        <taxon>Araceae</taxon>
        <taxon>Lemnoideae</taxon>
        <taxon>Spirodela</taxon>
    </lineage>
</organism>
<dbReference type="AlphaFoldDB" id="A0A7I8LEI6"/>
<gene>
    <name evidence="1" type="ORF">SI8410_14018372</name>
</gene>
<protein>
    <submittedName>
        <fullName evidence="1">Uncharacterized protein</fullName>
    </submittedName>
</protein>
<proteinExistence type="predicted"/>
<evidence type="ECO:0000313" key="2">
    <source>
        <dbReference type="Proteomes" id="UP000663760"/>
    </source>
</evidence>
<accession>A0A7I8LEI6</accession>
<sequence length="133" mass="15322">MTFDQTSLVIVNGDRGMMEARRACIHGVEEAENEVRLIEVEALVPLVQRRMLYSTSTKVTWKPDDSTFHSMDMEERCCVHIHEMYDHHQDGNEGYHLEPPEHIKFLAITLEDQEVSNRGLIDINLLNEGLEAT</sequence>
<reference evidence="1" key="1">
    <citation type="submission" date="2020-02" db="EMBL/GenBank/DDBJ databases">
        <authorList>
            <person name="Scholz U."/>
            <person name="Mascher M."/>
            <person name="Fiebig A."/>
        </authorList>
    </citation>
    <scope>NUCLEOTIDE SEQUENCE</scope>
</reference>